<dbReference type="OrthoDB" id="3218196at2"/>
<proteinExistence type="predicted"/>
<keyword evidence="2" id="KW-0472">Membrane</keyword>
<dbReference type="EMBL" id="MBLM01000118">
    <property type="protein sequence ID" value="OHV36238.1"/>
    <property type="molecule type" value="Genomic_DNA"/>
</dbReference>
<evidence type="ECO:0000313" key="4">
    <source>
        <dbReference type="Proteomes" id="UP000179627"/>
    </source>
</evidence>
<feature type="compositionally biased region" description="Gly residues" evidence="1">
    <location>
        <begin position="363"/>
        <end position="375"/>
    </location>
</feature>
<name>A0A1S1QNC7_9ACTN</name>
<protein>
    <submittedName>
        <fullName evidence="3">Uncharacterized protein</fullName>
    </submittedName>
</protein>
<evidence type="ECO:0000256" key="1">
    <source>
        <dbReference type="SAM" id="MobiDB-lite"/>
    </source>
</evidence>
<feature type="transmembrane region" description="Helical" evidence="2">
    <location>
        <begin position="423"/>
        <end position="446"/>
    </location>
</feature>
<feature type="transmembrane region" description="Helical" evidence="2">
    <location>
        <begin position="230"/>
        <end position="250"/>
    </location>
</feature>
<reference evidence="4" key="1">
    <citation type="submission" date="2016-07" db="EMBL/GenBank/DDBJ databases">
        <title>Sequence Frankia sp. strain CcI1.17.</title>
        <authorList>
            <person name="Ghodhbane-Gtari F."/>
            <person name="Swanson E."/>
            <person name="Gueddou A."/>
            <person name="Morris K."/>
            <person name="Hezbri K."/>
            <person name="Ktari A."/>
            <person name="Nouioui I."/>
            <person name="Abebe-Akele F."/>
            <person name="Simpson S."/>
            <person name="Thomas K."/>
            <person name="Gtari M."/>
            <person name="Tisa L.S."/>
            <person name="Hurst S."/>
        </authorList>
    </citation>
    <scope>NUCLEOTIDE SEQUENCE [LARGE SCALE GENOMIC DNA]</scope>
    <source>
        <strain evidence="4">Cc1.17</strain>
    </source>
</reference>
<feature type="region of interest" description="Disordered" evidence="1">
    <location>
        <begin position="40"/>
        <end position="67"/>
    </location>
</feature>
<comment type="caution">
    <text evidence="3">The sequence shown here is derived from an EMBL/GenBank/DDBJ whole genome shotgun (WGS) entry which is preliminary data.</text>
</comment>
<gene>
    <name evidence="3" type="ORF">CC117_18730</name>
</gene>
<keyword evidence="2" id="KW-0812">Transmembrane</keyword>
<evidence type="ECO:0000256" key="2">
    <source>
        <dbReference type="SAM" id="Phobius"/>
    </source>
</evidence>
<sequence length="454" mass="46508">MAQRRAHAVAAISGAVMERTEASWDIHRSLARAAAAEAETFIGPPPGGAQAPATAPRSGAAEGAADTSREGIYHEFDQALLTAAGAMVRAGAGISPAAGAQVCPPARAQTDPRPPVTEPAAQAAAALTTLVCLTPTYRELIGEARANNRAGNSVGQAYLRSANALMNDSLLPASATLARSHTTEQARQFERATRARDIVWLAVAAGLGLAALIGTQILSVLWTRRWANPAMVAATLLVLGGMVWPLAALAGERSALASASESHQLRGLLARANHLALRAEADVLYWRIAQGGDIAFDDDFDRTAAQLACAASGSATAEAPDELCAAATFRQLDAGIISLVKEAWDAGSAAIGSVAAEDPGPDSGAGAGSSSGPGASGDRRAPDDLQAVPAVLERFAALDRALTGADTDARARFDAEVARADRALWGVAIGALLLFGGAAALVAIGLEPRIREYR</sequence>
<feature type="transmembrane region" description="Helical" evidence="2">
    <location>
        <begin position="198"/>
        <end position="218"/>
    </location>
</feature>
<evidence type="ECO:0000313" key="3">
    <source>
        <dbReference type="EMBL" id="OHV36238.1"/>
    </source>
</evidence>
<keyword evidence="2" id="KW-1133">Transmembrane helix</keyword>
<dbReference type="Proteomes" id="UP000179627">
    <property type="component" value="Unassembled WGS sequence"/>
</dbReference>
<dbReference type="AlphaFoldDB" id="A0A1S1QNC7"/>
<feature type="region of interest" description="Disordered" evidence="1">
    <location>
        <begin position="355"/>
        <end position="382"/>
    </location>
</feature>
<organism evidence="3 4">
    <name type="scientific">Parafrankia colletiae</name>
    <dbReference type="NCBI Taxonomy" id="573497"/>
    <lineage>
        <taxon>Bacteria</taxon>
        <taxon>Bacillati</taxon>
        <taxon>Actinomycetota</taxon>
        <taxon>Actinomycetes</taxon>
        <taxon>Frankiales</taxon>
        <taxon>Frankiaceae</taxon>
        <taxon>Parafrankia</taxon>
    </lineage>
</organism>
<keyword evidence="4" id="KW-1185">Reference proteome</keyword>
<accession>A0A1S1QNC7</accession>